<evidence type="ECO:0000313" key="2">
    <source>
        <dbReference type="EMBL" id="QJA85767.1"/>
    </source>
</evidence>
<proteinExistence type="predicted"/>
<accession>A0A6M3JGX1</accession>
<organism evidence="1">
    <name type="scientific">viral metagenome</name>
    <dbReference type="NCBI Taxonomy" id="1070528"/>
    <lineage>
        <taxon>unclassified sequences</taxon>
        <taxon>metagenomes</taxon>
        <taxon>organismal metagenomes</taxon>
    </lineage>
</organism>
<dbReference type="EMBL" id="MT141694">
    <property type="protein sequence ID" value="QJA69304.1"/>
    <property type="molecule type" value="Genomic_DNA"/>
</dbReference>
<gene>
    <name evidence="1" type="ORF">MM415A04811_0006</name>
    <name evidence="2" type="ORF">MM415B02177_0008</name>
</gene>
<name>A0A6M3JGX1_9ZZZZ</name>
<reference evidence="1" key="1">
    <citation type="submission" date="2020-03" db="EMBL/GenBank/DDBJ databases">
        <title>The deep terrestrial virosphere.</title>
        <authorList>
            <person name="Holmfeldt K."/>
            <person name="Nilsson E."/>
            <person name="Simone D."/>
            <person name="Lopez-Fernandez M."/>
            <person name="Wu X."/>
            <person name="de Brujin I."/>
            <person name="Lundin D."/>
            <person name="Andersson A."/>
            <person name="Bertilsson S."/>
            <person name="Dopson M."/>
        </authorList>
    </citation>
    <scope>NUCLEOTIDE SEQUENCE</scope>
    <source>
        <strain evidence="1">MM415A04811</strain>
        <strain evidence="2">MM415B02177</strain>
    </source>
</reference>
<sequence length="94" mass="10840">MNNQQLYRDRCNDPRKRAAWKASGLVRIDSLHRGDVFECVDGTYWQFDSFNRSGTVHTRMWGNLSDSAESGPADFVSSAMIRPVIRKEFIEIEV</sequence>
<protein>
    <submittedName>
        <fullName evidence="1">Uncharacterized protein</fullName>
    </submittedName>
</protein>
<dbReference type="EMBL" id="MT142594">
    <property type="protein sequence ID" value="QJA85767.1"/>
    <property type="molecule type" value="Genomic_DNA"/>
</dbReference>
<evidence type="ECO:0000313" key="1">
    <source>
        <dbReference type="EMBL" id="QJA69304.1"/>
    </source>
</evidence>
<dbReference type="AlphaFoldDB" id="A0A6M3JGX1"/>